<protein>
    <submittedName>
        <fullName evidence="1">Uncharacterized protein</fullName>
    </submittedName>
</protein>
<dbReference type="EMBL" id="JDSS02000016">
    <property type="protein sequence ID" value="KFB69276.1"/>
    <property type="molecule type" value="Genomic_DNA"/>
</dbReference>
<accession>A0A084Y3I2</accession>
<sequence>MNNGRWTVMIGGREALPIRAIPYVTAWRESPDSIVRALAEPATVDCGQGLRIASRYALCAYQMFDQDHYKPIPASQWKDPVITLNSLTKRLQGNEREGAIDENHGPWRIDAILSLPDNVFVWLNEFESWYSMTRPMIRSEGDKHRLREWQVALEKPSPDLEEIDELDAELFQPAGESLCLTAMLPPGLEGKLWRYCDKGTPEVTSAPSHVVAEVSDTPKAAPGRVIDPIRTHRIATRTNILDPVIDKAIEKAGSQNTASVYQQLRELALSEDGPFTGKIEGSSLAYTDAENKPKWLTKEALQKRLRRRAEKGG</sequence>
<evidence type="ECO:0000313" key="2">
    <source>
        <dbReference type="Proteomes" id="UP000019812"/>
    </source>
</evidence>
<organism evidence="1 2">
    <name type="scientific">Candidatus Accumulibacter vicinus</name>
    <dbReference type="NCBI Taxonomy" id="2954382"/>
    <lineage>
        <taxon>Bacteria</taxon>
        <taxon>Pseudomonadati</taxon>
        <taxon>Pseudomonadota</taxon>
        <taxon>Betaproteobacteria</taxon>
        <taxon>Candidatus Accumulibacter</taxon>
    </lineage>
</organism>
<dbReference type="STRING" id="1457154.CAPSK01_001021"/>
<name>A0A084Y3I2_9PROT</name>
<gene>
    <name evidence="1" type="ORF">CAPSK01_001021</name>
</gene>
<comment type="caution">
    <text evidence="1">The sequence shown here is derived from an EMBL/GenBank/DDBJ whole genome shotgun (WGS) entry which is preliminary data.</text>
</comment>
<reference evidence="1 2" key="1">
    <citation type="submission" date="2014-07" db="EMBL/GenBank/DDBJ databases">
        <title>Expanding our view of genomic diversity in Candidatus Accumulibacter clades.</title>
        <authorList>
            <person name="Skennerton C.T."/>
            <person name="Barr J.J."/>
            <person name="Slater F.R."/>
            <person name="Bond P.L."/>
            <person name="Tyson G.W."/>
        </authorList>
    </citation>
    <scope>NUCLEOTIDE SEQUENCE [LARGE SCALE GENOMIC DNA]</scope>
    <source>
        <strain evidence="2">SK-01</strain>
    </source>
</reference>
<evidence type="ECO:0000313" key="1">
    <source>
        <dbReference type="EMBL" id="KFB69276.1"/>
    </source>
</evidence>
<proteinExistence type="predicted"/>
<dbReference type="RefSeq" id="WP_273703078.1">
    <property type="nucleotide sequence ID" value="NZ_JDSS02000016.1"/>
</dbReference>
<dbReference type="Proteomes" id="UP000019812">
    <property type="component" value="Unassembled WGS sequence"/>
</dbReference>
<dbReference type="AlphaFoldDB" id="A0A084Y3I2"/>